<dbReference type="GeneID" id="106810720"/>
<evidence type="ECO:0000313" key="3">
    <source>
        <dbReference type="Proteomes" id="UP000695022"/>
    </source>
</evidence>
<protein>
    <submittedName>
        <fullName evidence="4">Uncharacterized protein LOC106810720</fullName>
    </submittedName>
</protein>
<keyword evidence="3" id="KW-1185">Reference proteome</keyword>
<dbReference type="PANTHER" id="PTHR31389">
    <property type="entry name" value="LD39211P"/>
    <property type="match status" value="1"/>
</dbReference>
<feature type="compositionally biased region" description="Low complexity" evidence="1">
    <location>
        <begin position="158"/>
        <end position="189"/>
    </location>
</feature>
<proteinExistence type="predicted"/>
<organism evidence="3 4">
    <name type="scientific">Priapulus caudatus</name>
    <name type="common">Priapulid worm</name>
    <dbReference type="NCBI Taxonomy" id="37621"/>
    <lineage>
        <taxon>Eukaryota</taxon>
        <taxon>Metazoa</taxon>
        <taxon>Ecdysozoa</taxon>
        <taxon>Scalidophora</taxon>
        <taxon>Priapulida</taxon>
        <taxon>Priapulimorpha</taxon>
        <taxon>Priapulimorphida</taxon>
        <taxon>Priapulidae</taxon>
        <taxon>Priapulus</taxon>
    </lineage>
</organism>
<feature type="region of interest" description="Disordered" evidence="1">
    <location>
        <begin position="55"/>
        <end position="102"/>
    </location>
</feature>
<dbReference type="Pfam" id="PF07801">
    <property type="entry name" value="DUF1647"/>
    <property type="match status" value="1"/>
</dbReference>
<sequence length="503" mass="57029">MLAPPRPSIKVLFVLVVIVVVVILVLTIGGDVGSYGHLLRHALVADAERTPAVRVFGDEQSKHSRASVGDATSERPSRRDDDASRRPRHGPTAGDRQREPFSHMQDADAWRAGLLGADDNATVAYQRDGGNTHRTRSNSVVATTASSRHDVSVNRLTQQQQQQQQRQQQQQQHKQQNHQQQQQQPQSLQPLPLNASTHGAYIDRQPPVAASHRRRLPGADDDATKLSQVVRDAYEDVQRYVAPYSGRVAARPVFVTAYDRSHFTEGKGIVKMFHERLAPLNYTLAFYDMGLTDDQAALMKKHCRCLYRRFHYENYPDHVRELHNYAFKPAVIQEALQEFGYVFWMDASWRFKWGTTKATVDALFRHTIEGSGIAVWRNRWKMACFVHPAMYDFFRAKADDFVGLRSPAGGSVLVHNNRWTYNAVFLPWLVCALHRDCISPPGAKLGGCNLKNENTANYCCHRYDQSALGIVLNNALNFNQSAIFDADTIHYFHKQDTTASKYF</sequence>
<keyword evidence="2" id="KW-1133">Transmembrane helix</keyword>
<dbReference type="PANTHER" id="PTHR31389:SF4">
    <property type="entry name" value="LD39211P"/>
    <property type="match status" value="1"/>
</dbReference>
<evidence type="ECO:0000256" key="1">
    <source>
        <dbReference type="SAM" id="MobiDB-lite"/>
    </source>
</evidence>
<gene>
    <name evidence="4" type="primary">LOC106810720</name>
</gene>
<dbReference type="SUPFAM" id="SSF81995">
    <property type="entry name" value="beta-sandwich domain of Sec23/24"/>
    <property type="match status" value="1"/>
</dbReference>
<feature type="region of interest" description="Disordered" evidence="1">
    <location>
        <begin position="124"/>
        <end position="199"/>
    </location>
</feature>
<feature type="compositionally biased region" description="Basic and acidic residues" evidence="1">
    <location>
        <begin position="72"/>
        <end position="85"/>
    </location>
</feature>
<evidence type="ECO:0000313" key="4">
    <source>
        <dbReference type="RefSeq" id="XP_014669642.1"/>
    </source>
</evidence>
<accession>A0ABM1EBS1</accession>
<keyword evidence="2" id="KW-0812">Transmembrane</keyword>
<feature type="compositionally biased region" description="Polar residues" evidence="1">
    <location>
        <begin position="137"/>
        <end position="146"/>
    </location>
</feature>
<feature type="transmembrane region" description="Helical" evidence="2">
    <location>
        <begin position="12"/>
        <end position="30"/>
    </location>
</feature>
<reference evidence="4" key="1">
    <citation type="submission" date="2025-08" db="UniProtKB">
        <authorList>
            <consortium name="RefSeq"/>
        </authorList>
    </citation>
    <scope>IDENTIFICATION</scope>
</reference>
<dbReference type="RefSeq" id="XP_014669642.1">
    <property type="nucleotide sequence ID" value="XM_014814156.1"/>
</dbReference>
<dbReference type="InterPro" id="IPR012444">
    <property type="entry name" value="DUF1647"/>
</dbReference>
<name>A0ABM1EBS1_PRICU</name>
<evidence type="ECO:0000256" key="2">
    <source>
        <dbReference type="SAM" id="Phobius"/>
    </source>
</evidence>
<keyword evidence="2" id="KW-0472">Membrane</keyword>
<dbReference type="Proteomes" id="UP000695022">
    <property type="component" value="Unplaced"/>
</dbReference>